<gene>
    <name evidence="2" type="ORF">EMCG_04348</name>
</gene>
<name>A0A0G2HSC1_9EURO</name>
<organism evidence="2 3">
    <name type="scientific">[Emmonsia] crescens</name>
    <dbReference type="NCBI Taxonomy" id="73230"/>
    <lineage>
        <taxon>Eukaryota</taxon>
        <taxon>Fungi</taxon>
        <taxon>Dikarya</taxon>
        <taxon>Ascomycota</taxon>
        <taxon>Pezizomycotina</taxon>
        <taxon>Eurotiomycetes</taxon>
        <taxon>Eurotiomycetidae</taxon>
        <taxon>Onygenales</taxon>
        <taxon>Ajellomycetaceae</taxon>
        <taxon>Emergomyces</taxon>
    </lineage>
</organism>
<evidence type="ECO:0000313" key="2">
    <source>
        <dbReference type="EMBL" id="KKZ61012.1"/>
    </source>
</evidence>
<evidence type="ECO:0000313" key="3">
    <source>
        <dbReference type="Proteomes" id="UP000034164"/>
    </source>
</evidence>
<proteinExistence type="predicted"/>
<reference evidence="3" key="1">
    <citation type="journal article" date="2015" name="PLoS Genet.">
        <title>The dynamic genome and transcriptome of the human fungal pathogen Blastomyces and close relative Emmonsia.</title>
        <authorList>
            <person name="Munoz J.F."/>
            <person name="Gauthier G.M."/>
            <person name="Desjardins C.A."/>
            <person name="Gallo J.E."/>
            <person name="Holder J."/>
            <person name="Sullivan T.D."/>
            <person name="Marty A.J."/>
            <person name="Carmen J.C."/>
            <person name="Chen Z."/>
            <person name="Ding L."/>
            <person name="Gujja S."/>
            <person name="Magrini V."/>
            <person name="Misas E."/>
            <person name="Mitreva M."/>
            <person name="Priest M."/>
            <person name="Saif S."/>
            <person name="Whiston E.A."/>
            <person name="Young S."/>
            <person name="Zeng Q."/>
            <person name="Goldman W.E."/>
            <person name="Mardis E.R."/>
            <person name="Taylor J.W."/>
            <person name="McEwen J.G."/>
            <person name="Clay O.K."/>
            <person name="Klein B.S."/>
            <person name="Cuomo C.A."/>
        </authorList>
    </citation>
    <scope>NUCLEOTIDE SEQUENCE [LARGE SCALE GENOMIC DNA]</scope>
    <source>
        <strain evidence="3">UAMH 3008</strain>
    </source>
</reference>
<evidence type="ECO:0000256" key="1">
    <source>
        <dbReference type="SAM" id="MobiDB-lite"/>
    </source>
</evidence>
<comment type="caution">
    <text evidence="2">The sequence shown here is derived from an EMBL/GenBank/DDBJ whole genome shotgun (WGS) entry which is preliminary data.</text>
</comment>
<accession>A0A0G2HSC1</accession>
<protein>
    <submittedName>
        <fullName evidence="2">Uncharacterized protein</fullName>
    </submittedName>
</protein>
<dbReference type="Proteomes" id="UP000034164">
    <property type="component" value="Unassembled WGS sequence"/>
</dbReference>
<dbReference type="EMBL" id="LCZI01001382">
    <property type="protein sequence ID" value="KKZ61012.1"/>
    <property type="molecule type" value="Genomic_DNA"/>
</dbReference>
<feature type="compositionally biased region" description="Polar residues" evidence="1">
    <location>
        <begin position="49"/>
        <end position="60"/>
    </location>
</feature>
<sequence>MPRMTPSFGHPPQGLVVAKQTQPTNQPDGIGPLGVQNQSLWIRPEPGRNTPSQIPGSNTG</sequence>
<feature type="region of interest" description="Disordered" evidence="1">
    <location>
        <begin position="1"/>
        <end position="60"/>
    </location>
</feature>
<dbReference type="AlphaFoldDB" id="A0A0G2HSC1"/>
<dbReference type="VEuPathDB" id="FungiDB:EMCG_04348"/>